<sequence length="24" mass="2843">QIMAERSPTQYPEDMDRESLTTFP</sequence>
<dbReference type="AlphaFoldDB" id="A0A381UUJ1"/>
<dbReference type="EMBL" id="UINC01007136">
    <property type="protein sequence ID" value="SVA31614.1"/>
    <property type="molecule type" value="Genomic_DNA"/>
</dbReference>
<evidence type="ECO:0000256" key="1">
    <source>
        <dbReference type="SAM" id="MobiDB-lite"/>
    </source>
</evidence>
<proteinExistence type="predicted"/>
<feature type="region of interest" description="Disordered" evidence="1">
    <location>
        <begin position="1"/>
        <end position="24"/>
    </location>
</feature>
<organism evidence="2">
    <name type="scientific">marine metagenome</name>
    <dbReference type="NCBI Taxonomy" id="408172"/>
    <lineage>
        <taxon>unclassified sequences</taxon>
        <taxon>metagenomes</taxon>
        <taxon>ecological metagenomes</taxon>
    </lineage>
</organism>
<reference evidence="2" key="1">
    <citation type="submission" date="2018-05" db="EMBL/GenBank/DDBJ databases">
        <authorList>
            <person name="Lanie J.A."/>
            <person name="Ng W.-L."/>
            <person name="Kazmierczak K.M."/>
            <person name="Andrzejewski T.M."/>
            <person name="Davidsen T.M."/>
            <person name="Wayne K.J."/>
            <person name="Tettelin H."/>
            <person name="Glass J.I."/>
            <person name="Rusch D."/>
            <person name="Podicherti R."/>
            <person name="Tsui H.-C.T."/>
            <person name="Winkler M.E."/>
        </authorList>
    </citation>
    <scope>NUCLEOTIDE SEQUENCE</scope>
</reference>
<feature type="non-terminal residue" evidence="2">
    <location>
        <position position="1"/>
    </location>
</feature>
<protein>
    <submittedName>
        <fullName evidence="2">Uncharacterized protein</fullName>
    </submittedName>
</protein>
<evidence type="ECO:0000313" key="2">
    <source>
        <dbReference type="EMBL" id="SVA31614.1"/>
    </source>
</evidence>
<name>A0A381UUJ1_9ZZZZ</name>
<accession>A0A381UUJ1</accession>
<gene>
    <name evidence="2" type="ORF">METZ01_LOCUS84468</name>
</gene>